<feature type="domain" description="RING-type" evidence="5">
    <location>
        <begin position="193"/>
        <end position="247"/>
    </location>
</feature>
<dbReference type="InterPro" id="IPR002893">
    <property type="entry name" value="Znf_MYND"/>
</dbReference>
<evidence type="ECO:0000256" key="3">
    <source>
        <dbReference type="ARBA" id="ARBA00022833"/>
    </source>
</evidence>
<proteinExistence type="predicted"/>
<sequence>MSAVSLVLVVVASLAIVLLGLVVLLRLVCIFSPKTNQLLEEKEQQLREKIASDMASIRLLLMDPHIPSTAMGAGKASIRLLLMDLHISSPTMAGEKEQQLREKIAFTTVADEKEQQLREKIASQKTHMANLPTLQSIVDETGFTSPATKARAQLIKELSDDEEQLELLLESKRVAAVIRLQDELHPPQNSEDCPICLETIKHVNSTTIIRFFCCGGWICTQCSNERNARRKAGGSDEMFHGKCPLCREKMTRGDNHKKAKCMALEHSNKGRAWAKSQIGSAYMGGMSGLPLDREKGVQFFKEAADQRDPDGLLELAVAYNIGYTAVLERDESQYLYYLGEAADLGHPRAQRLLALTHDDECNCEKGYLHYITLAASNGDYKAGVSLGHSYIFAQHGLTKSYTLGKHYSDPEKYSTEAEEGNPRAAFNLSISLYHQVDERFEGIIEIPGYSPIPKSLFWARIAMKKGSTETAGIATNLISILENDTKSHCANCRKEAENSSLKRCVRCLGAWYCGKECQVQHWKNGHKFDCIKSK</sequence>
<evidence type="ECO:0000256" key="1">
    <source>
        <dbReference type="ARBA" id="ARBA00022723"/>
    </source>
</evidence>
<evidence type="ECO:0000259" key="6">
    <source>
        <dbReference type="PROSITE" id="PS50865"/>
    </source>
</evidence>
<feature type="domain" description="MYND-type" evidence="6">
    <location>
        <begin position="489"/>
        <end position="530"/>
    </location>
</feature>
<keyword evidence="1" id="KW-0479">Metal-binding</keyword>
<dbReference type="GO" id="GO:0005737">
    <property type="term" value="C:cytoplasm"/>
    <property type="evidence" value="ECO:0007669"/>
    <property type="project" value="UniProtKB-ARBA"/>
</dbReference>
<accession>A0AAD8Y0P0</accession>
<dbReference type="PANTHER" id="PTHR11102:SF160">
    <property type="entry name" value="ERAD-ASSOCIATED E3 UBIQUITIN-PROTEIN LIGASE COMPONENT HRD3"/>
    <property type="match status" value="1"/>
</dbReference>
<dbReference type="AlphaFoldDB" id="A0AAD8Y0P0"/>
<evidence type="ECO:0000256" key="2">
    <source>
        <dbReference type="ARBA" id="ARBA00022771"/>
    </source>
</evidence>
<evidence type="ECO:0000259" key="5">
    <source>
        <dbReference type="PROSITE" id="PS50089"/>
    </source>
</evidence>
<dbReference type="InterPro" id="IPR001841">
    <property type="entry name" value="Znf_RING"/>
</dbReference>
<dbReference type="PROSITE" id="PS50865">
    <property type="entry name" value="ZF_MYND_2"/>
    <property type="match status" value="1"/>
</dbReference>
<evidence type="ECO:0000313" key="7">
    <source>
        <dbReference type="EMBL" id="KAK1736867.1"/>
    </source>
</evidence>
<name>A0AAD8Y0P0_9STRA</name>
<dbReference type="PANTHER" id="PTHR11102">
    <property type="entry name" value="SEL-1-LIKE PROTEIN"/>
    <property type="match status" value="1"/>
</dbReference>
<keyword evidence="2 4" id="KW-0863">Zinc-finger</keyword>
<dbReference type="EMBL" id="JATAAI010000027">
    <property type="protein sequence ID" value="KAK1736867.1"/>
    <property type="molecule type" value="Genomic_DNA"/>
</dbReference>
<organism evidence="7 8">
    <name type="scientific">Skeletonema marinoi</name>
    <dbReference type="NCBI Taxonomy" id="267567"/>
    <lineage>
        <taxon>Eukaryota</taxon>
        <taxon>Sar</taxon>
        <taxon>Stramenopiles</taxon>
        <taxon>Ochrophyta</taxon>
        <taxon>Bacillariophyta</taxon>
        <taxon>Coscinodiscophyceae</taxon>
        <taxon>Thalassiosirophycidae</taxon>
        <taxon>Thalassiosirales</taxon>
        <taxon>Skeletonemataceae</taxon>
        <taxon>Skeletonema</taxon>
        <taxon>Skeletonema marinoi-dohrnii complex</taxon>
    </lineage>
</organism>
<evidence type="ECO:0008006" key="9">
    <source>
        <dbReference type="Google" id="ProtNLM"/>
    </source>
</evidence>
<dbReference type="SUPFAM" id="SSF81901">
    <property type="entry name" value="HCP-like"/>
    <property type="match status" value="1"/>
</dbReference>
<dbReference type="Gene3D" id="3.30.40.10">
    <property type="entry name" value="Zinc/RING finger domain, C3HC4 (zinc finger)"/>
    <property type="match status" value="1"/>
</dbReference>
<keyword evidence="8" id="KW-1185">Reference proteome</keyword>
<dbReference type="PROSITE" id="PS50089">
    <property type="entry name" value="ZF_RING_2"/>
    <property type="match status" value="1"/>
</dbReference>
<evidence type="ECO:0000256" key="4">
    <source>
        <dbReference type="PROSITE-ProRule" id="PRU00134"/>
    </source>
</evidence>
<dbReference type="SUPFAM" id="SSF144232">
    <property type="entry name" value="HIT/MYND zinc finger-like"/>
    <property type="match status" value="1"/>
</dbReference>
<dbReference type="Proteomes" id="UP001224775">
    <property type="component" value="Unassembled WGS sequence"/>
</dbReference>
<dbReference type="GO" id="GO:0008270">
    <property type="term" value="F:zinc ion binding"/>
    <property type="evidence" value="ECO:0007669"/>
    <property type="project" value="UniProtKB-KW"/>
</dbReference>
<dbReference type="Gene3D" id="6.10.140.2220">
    <property type="match status" value="1"/>
</dbReference>
<keyword evidence="3" id="KW-0862">Zinc</keyword>
<dbReference type="InterPro" id="IPR050767">
    <property type="entry name" value="Sel1_AlgK"/>
</dbReference>
<dbReference type="InterPro" id="IPR011990">
    <property type="entry name" value="TPR-like_helical_dom_sf"/>
</dbReference>
<dbReference type="Gene3D" id="1.25.40.10">
    <property type="entry name" value="Tetratricopeptide repeat domain"/>
    <property type="match status" value="1"/>
</dbReference>
<evidence type="ECO:0000313" key="8">
    <source>
        <dbReference type="Proteomes" id="UP001224775"/>
    </source>
</evidence>
<dbReference type="Pfam" id="PF01753">
    <property type="entry name" value="zf-MYND"/>
    <property type="match status" value="1"/>
</dbReference>
<reference evidence="7" key="1">
    <citation type="submission" date="2023-06" db="EMBL/GenBank/DDBJ databases">
        <title>Survivors Of The Sea: Transcriptome response of Skeletonema marinoi to long-term dormancy.</title>
        <authorList>
            <person name="Pinder M.I.M."/>
            <person name="Kourtchenko O."/>
            <person name="Robertson E.K."/>
            <person name="Larsson T."/>
            <person name="Maumus F."/>
            <person name="Osuna-Cruz C.M."/>
            <person name="Vancaester E."/>
            <person name="Stenow R."/>
            <person name="Vandepoele K."/>
            <person name="Ploug H."/>
            <person name="Bruchert V."/>
            <person name="Godhe A."/>
            <person name="Topel M."/>
        </authorList>
    </citation>
    <scope>NUCLEOTIDE SEQUENCE</scope>
    <source>
        <strain evidence="7">R05AC</strain>
    </source>
</reference>
<dbReference type="SUPFAM" id="SSF57850">
    <property type="entry name" value="RING/U-box"/>
    <property type="match status" value="1"/>
</dbReference>
<comment type="caution">
    <text evidence="7">The sequence shown here is derived from an EMBL/GenBank/DDBJ whole genome shotgun (WGS) entry which is preliminary data.</text>
</comment>
<dbReference type="InterPro" id="IPR013083">
    <property type="entry name" value="Znf_RING/FYVE/PHD"/>
</dbReference>
<gene>
    <name evidence="7" type="ORF">QTG54_012312</name>
</gene>
<protein>
    <recommendedName>
        <fullName evidence="9">MYND-type domain-containing protein</fullName>
    </recommendedName>
</protein>